<reference evidence="1 2" key="1">
    <citation type="submission" date="2016-10" db="EMBL/GenBank/DDBJ databases">
        <authorList>
            <person name="de Groot N.N."/>
        </authorList>
    </citation>
    <scope>NUCLEOTIDE SEQUENCE [LARGE SCALE GENOMIC DNA]</scope>
    <source>
        <strain evidence="1 2">B7-7</strain>
    </source>
</reference>
<protein>
    <recommendedName>
        <fullName evidence="3">DUF4276 family protein</fullName>
    </recommendedName>
</protein>
<dbReference type="Proteomes" id="UP000199496">
    <property type="component" value="Unassembled WGS sequence"/>
</dbReference>
<dbReference type="OrthoDB" id="3034946at2"/>
<name>A0A1H9E731_9GAMM</name>
<proteinExistence type="predicted"/>
<evidence type="ECO:0000313" key="1">
    <source>
        <dbReference type="EMBL" id="SEQ21445.1"/>
    </source>
</evidence>
<keyword evidence="2" id="KW-1185">Reference proteome</keyword>
<dbReference type="AlphaFoldDB" id="A0A1H9E731"/>
<evidence type="ECO:0008006" key="3">
    <source>
        <dbReference type="Google" id="ProtNLM"/>
    </source>
</evidence>
<dbReference type="EMBL" id="FOFO01000020">
    <property type="protein sequence ID" value="SEQ21445.1"/>
    <property type="molecule type" value="Genomic_DNA"/>
</dbReference>
<accession>A0A1H9E731</accession>
<evidence type="ECO:0000313" key="2">
    <source>
        <dbReference type="Proteomes" id="UP000199496"/>
    </source>
</evidence>
<organism evidence="1 2">
    <name type="scientific">Ectothiorhodospira magna</name>
    <dbReference type="NCBI Taxonomy" id="867345"/>
    <lineage>
        <taxon>Bacteria</taxon>
        <taxon>Pseudomonadati</taxon>
        <taxon>Pseudomonadota</taxon>
        <taxon>Gammaproteobacteria</taxon>
        <taxon>Chromatiales</taxon>
        <taxon>Ectothiorhodospiraceae</taxon>
        <taxon>Ectothiorhodospira</taxon>
    </lineage>
</organism>
<dbReference type="STRING" id="867345.SAMN05421693_12044"/>
<sequence length="190" mass="21239">MVSVGFIVEGDSEKIVVESERFGDWLTEHGFWRVNPVINAKGGGNLLPQNIRVFLAALEQAGAQQVVVITDLEREASVTTVKARIETPGVDVIFVAVKALEAWFLADTQAMCRWLGIADFFEAQPERTPDLPWQYLKDVAKAHGKQGPGSKAAFAKRFTRYHGFDVTRSAQHPECPSARELVDHFQRRTM</sequence>
<gene>
    <name evidence="1" type="ORF">SAMN05421693_12044</name>
</gene>